<dbReference type="STRING" id="2316362.A0A4Q2D4N0"/>
<name>A0A4Q2D4N0_9AGAR</name>
<proteinExistence type="predicted"/>
<keyword evidence="3" id="KW-1185">Reference proteome</keyword>
<feature type="compositionally biased region" description="Low complexity" evidence="1">
    <location>
        <begin position="12"/>
        <end position="42"/>
    </location>
</feature>
<dbReference type="EMBL" id="SDEE01000851">
    <property type="protein sequence ID" value="RXW13702.1"/>
    <property type="molecule type" value="Genomic_DNA"/>
</dbReference>
<dbReference type="Proteomes" id="UP000290288">
    <property type="component" value="Unassembled WGS sequence"/>
</dbReference>
<sequence>MPSDRRRRQQGSASASNSASSAPSVAPQAQASSSSSSSSSSNKPYNRPYTRSTARSQARQQTPPTPTPAPRSNPARKTLAEVELKPFVLVPQPPATPKPWEKPIVLGSLNSLLPYFYPKHYAAIPKESWTPQQQEMEEVIKGWWCKAYKAGWRVSVLKQDDGWAGDDEEDKGHRPGEWDNLPPITQNGILADAKDEYEGYCAYNLPLSNATRSWIRRAQCLLPQAAFRSKRLAASIFVASNGRTVCHFHTVNDKGGLTNDVNAMEYDLKYKVTGVPYQRKSEQEKIRHPSYLTRAYGHERPPKPTSRNRNFTLERVLEFFPVVDGAHTMHCGCLLNDVLIDFYFWKRVVMHSTSLKIYEPYTKPMRPRDRLYFIAALNWLEFDLEFMYSYDDNGFRQSSADRFKAHARRLLEVAKEQRGGKTKAEVKGKGKQLEYVEISDLDSEGTMSVGRSVKKMKQPDPEPKEMMQEGRSVKTVKQQAAQGGFAKRMIHLRALDDYTSDESYIQSPRDLLSDDSD</sequence>
<dbReference type="InterPro" id="IPR006311">
    <property type="entry name" value="TAT_signal"/>
</dbReference>
<dbReference type="OrthoDB" id="3065406at2759"/>
<dbReference type="AlphaFoldDB" id="A0A4Q2D4N0"/>
<protein>
    <submittedName>
        <fullName evidence="2">Uncharacterized protein</fullName>
    </submittedName>
</protein>
<feature type="region of interest" description="Disordered" evidence="1">
    <location>
        <begin position="451"/>
        <end position="474"/>
    </location>
</feature>
<evidence type="ECO:0000256" key="1">
    <source>
        <dbReference type="SAM" id="MobiDB-lite"/>
    </source>
</evidence>
<feature type="region of interest" description="Disordered" evidence="1">
    <location>
        <begin position="1"/>
        <end position="76"/>
    </location>
</feature>
<reference evidence="2 3" key="1">
    <citation type="submission" date="2019-01" db="EMBL/GenBank/DDBJ databases">
        <title>Draft genome sequence of Psathyrella aberdarensis IHI B618.</title>
        <authorList>
            <person name="Buettner E."/>
            <person name="Kellner H."/>
        </authorList>
    </citation>
    <scope>NUCLEOTIDE SEQUENCE [LARGE SCALE GENOMIC DNA]</scope>
    <source>
        <strain evidence="2 3">IHI B618</strain>
    </source>
</reference>
<gene>
    <name evidence="2" type="ORF">EST38_g12156</name>
</gene>
<organism evidence="2 3">
    <name type="scientific">Candolleomyces aberdarensis</name>
    <dbReference type="NCBI Taxonomy" id="2316362"/>
    <lineage>
        <taxon>Eukaryota</taxon>
        <taxon>Fungi</taxon>
        <taxon>Dikarya</taxon>
        <taxon>Basidiomycota</taxon>
        <taxon>Agaricomycotina</taxon>
        <taxon>Agaricomycetes</taxon>
        <taxon>Agaricomycetidae</taxon>
        <taxon>Agaricales</taxon>
        <taxon>Agaricineae</taxon>
        <taxon>Psathyrellaceae</taxon>
        <taxon>Candolleomyces</taxon>
    </lineage>
</organism>
<comment type="caution">
    <text evidence="2">The sequence shown here is derived from an EMBL/GenBank/DDBJ whole genome shotgun (WGS) entry which is preliminary data.</text>
</comment>
<accession>A0A4Q2D4N0</accession>
<evidence type="ECO:0000313" key="3">
    <source>
        <dbReference type="Proteomes" id="UP000290288"/>
    </source>
</evidence>
<evidence type="ECO:0000313" key="2">
    <source>
        <dbReference type="EMBL" id="RXW13702.1"/>
    </source>
</evidence>
<dbReference type="PROSITE" id="PS51318">
    <property type="entry name" value="TAT"/>
    <property type="match status" value="1"/>
</dbReference>
<feature type="region of interest" description="Disordered" evidence="1">
    <location>
        <begin position="162"/>
        <end position="181"/>
    </location>
</feature>
<feature type="compositionally biased region" description="Basic and acidic residues" evidence="1">
    <location>
        <begin position="457"/>
        <end position="472"/>
    </location>
</feature>